<dbReference type="PROSITE" id="PS50005">
    <property type="entry name" value="TPR"/>
    <property type="match status" value="1"/>
</dbReference>
<evidence type="ECO:0000256" key="1">
    <source>
        <dbReference type="PROSITE-ProRule" id="PRU00339"/>
    </source>
</evidence>
<dbReference type="PROSITE" id="PS50293">
    <property type="entry name" value="TPR_REGION"/>
    <property type="match status" value="1"/>
</dbReference>
<dbReference type="SMART" id="SM00028">
    <property type="entry name" value="TPR"/>
    <property type="match status" value="3"/>
</dbReference>
<keyword evidence="1" id="KW-0802">TPR repeat</keyword>
<sequence length="283" mass="32389">MGKTKLMYIMISFLLFINININFCEAKEKIVFLAGGNAWQLFEAYTNREKVKLGDLKVKIWDGKDFKEYKINWTDYLSGEGVKNIWKRKLSKVEAKYDPRAIEMAKQYGWDIFVVEPIRPAKKEETKEKESKESATRPEGQACNSEAKSHINLGLQFVQNRQIDNAIKEFNQAIKISPNCALAYANLVSAYCLKKNYNLAIDTYREGLNKAGNDGFLHVTGAIAFTLKGDFDYALQALEKALQANYRDKKTFEAPDFKPLFKTRKNEVCTLLGKFGVIIKECL</sequence>
<evidence type="ECO:0000313" key="3">
    <source>
        <dbReference type="EMBL" id="HGV55688.1"/>
    </source>
</evidence>
<proteinExistence type="predicted"/>
<evidence type="ECO:0008006" key="4">
    <source>
        <dbReference type="Google" id="ProtNLM"/>
    </source>
</evidence>
<dbReference type="AlphaFoldDB" id="A0A832LW53"/>
<evidence type="ECO:0000256" key="2">
    <source>
        <dbReference type="SAM" id="MobiDB-lite"/>
    </source>
</evidence>
<feature type="repeat" description="TPR" evidence="1">
    <location>
        <begin position="147"/>
        <end position="180"/>
    </location>
</feature>
<accession>A0A832LW53</accession>
<comment type="caution">
    <text evidence="3">The sequence shown here is derived from an EMBL/GenBank/DDBJ whole genome shotgun (WGS) entry which is preliminary data.</text>
</comment>
<dbReference type="SUPFAM" id="SSF48452">
    <property type="entry name" value="TPR-like"/>
    <property type="match status" value="1"/>
</dbReference>
<reference evidence="3" key="1">
    <citation type="journal article" date="2020" name="mSystems">
        <title>Genome- and Community-Level Interaction Insights into Carbon Utilization and Element Cycling Functions of Hydrothermarchaeota in Hydrothermal Sediment.</title>
        <authorList>
            <person name="Zhou Z."/>
            <person name="Liu Y."/>
            <person name="Xu W."/>
            <person name="Pan J."/>
            <person name="Luo Z.H."/>
            <person name="Li M."/>
        </authorList>
    </citation>
    <scope>NUCLEOTIDE SEQUENCE [LARGE SCALE GENOMIC DNA]</scope>
    <source>
        <strain evidence="3">SpSt-605</strain>
    </source>
</reference>
<organism evidence="3">
    <name type="scientific">Caldimicrobium thiodismutans</name>
    <dbReference type="NCBI Taxonomy" id="1653476"/>
    <lineage>
        <taxon>Bacteria</taxon>
        <taxon>Pseudomonadati</taxon>
        <taxon>Thermodesulfobacteriota</taxon>
        <taxon>Thermodesulfobacteria</taxon>
        <taxon>Thermodesulfobacteriales</taxon>
        <taxon>Thermodesulfobacteriaceae</taxon>
        <taxon>Caldimicrobium</taxon>
    </lineage>
</organism>
<name>A0A832LW53_9BACT</name>
<protein>
    <recommendedName>
        <fullName evidence="4">Tetratricopeptide repeat protein</fullName>
    </recommendedName>
</protein>
<dbReference type="Pfam" id="PF13181">
    <property type="entry name" value="TPR_8"/>
    <property type="match status" value="1"/>
</dbReference>
<dbReference type="InterPro" id="IPR011990">
    <property type="entry name" value="TPR-like_helical_dom_sf"/>
</dbReference>
<dbReference type="EMBL" id="DSZU01000115">
    <property type="protein sequence ID" value="HGV55688.1"/>
    <property type="molecule type" value="Genomic_DNA"/>
</dbReference>
<dbReference type="Gene3D" id="1.25.40.10">
    <property type="entry name" value="Tetratricopeptide repeat domain"/>
    <property type="match status" value="1"/>
</dbReference>
<feature type="compositionally biased region" description="Basic and acidic residues" evidence="2">
    <location>
        <begin position="123"/>
        <end position="136"/>
    </location>
</feature>
<dbReference type="InterPro" id="IPR019734">
    <property type="entry name" value="TPR_rpt"/>
</dbReference>
<gene>
    <name evidence="3" type="ORF">ENT73_06385</name>
</gene>
<feature type="region of interest" description="Disordered" evidence="2">
    <location>
        <begin position="123"/>
        <end position="144"/>
    </location>
</feature>